<gene>
    <name evidence="1" type="ORF">SAMN02745906_0429</name>
</gene>
<name>A0ABY1C2I5_9FIRM</name>
<accession>A0ABY1C2I5</accession>
<dbReference type="EMBL" id="LT630003">
    <property type="protein sequence ID" value="SET57078.1"/>
    <property type="molecule type" value="Genomic_DNA"/>
</dbReference>
<protein>
    <submittedName>
        <fullName evidence="1">Uncharacterized protein</fullName>
    </submittedName>
</protein>
<proteinExistence type="predicted"/>
<sequence length="197" mass="23435">MTRLEAMERYLKPFINDQIKRKITDVKKQRLDIIPNEIVEILSVALEKQKKQIWEPAYMSIFHLHSSLMTGTYEYQICLMNGRMYFDDECVSYNWFPAFLYDNLDEERSALSGELMKKFVRIKEYEIDYAVRQLAKGYKKVMEVYLTKTLVGLYQNEIFIKLKKEVPFHFIFGDYMGEIRSILIYEGGSVGEEHFGK</sequence>
<dbReference type="RefSeq" id="WP_100041423.1">
    <property type="nucleotide sequence ID" value="NZ_LT630003.1"/>
</dbReference>
<reference evidence="1 2" key="1">
    <citation type="submission" date="2016-10" db="EMBL/GenBank/DDBJ databases">
        <authorList>
            <person name="Varghese N."/>
            <person name="Submissions S."/>
        </authorList>
    </citation>
    <scope>NUCLEOTIDE SEQUENCE [LARGE SCALE GENOMIC DNA]</scope>
    <source>
        <strain evidence="1 2">ATCC 19403</strain>
    </source>
</reference>
<evidence type="ECO:0000313" key="1">
    <source>
        <dbReference type="EMBL" id="SET57078.1"/>
    </source>
</evidence>
<evidence type="ECO:0000313" key="2">
    <source>
        <dbReference type="Proteomes" id="UP000198970"/>
    </source>
</evidence>
<dbReference type="Proteomes" id="UP000198970">
    <property type="component" value="Chromosome I"/>
</dbReference>
<keyword evidence="2" id="KW-1185">Reference proteome</keyword>
<organism evidence="1 2">
    <name type="scientific">Lacrimispora sphenoides JCM 1415</name>
    <dbReference type="NCBI Taxonomy" id="1297793"/>
    <lineage>
        <taxon>Bacteria</taxon>
        <taxon>Bacillati</taxon>
        <taxon>Bacillota</taxon>
        <taxon>Clostridia</taxon>
        <taxon>Lachnospirales</taxon>
        <taxon>Lachnospiraceae</taxon>
        <taxon>Lacrimispora</taxon>
    </lineage>
</organism>